<dbReference type="AlphaFoldDB" id="A0A4V3FJR5"/>
<reference evidence="2 3" key="1">
    <citation type="submission" date="2019-03" db="EMBL/GenBank/DDBJ databases">
        <title>Genomic Encyclopedia of Type Strains, Phase III (KMG-III): the genomes of soil and plant-associated and newly described type strains.</title>
        <authorList>
            <person name="Whitman W."/>
        </authorList>
    </citation>
    <scope>NUCLEOTIDE SEQUENCE [LARGE SCALE GENOMIC DNA]</scope>
    <source>
        <strain evidence="2 3">VKM Ac-2575</strain>
    </source>
</reference>
<dbReference type="EMBL" id="SOCE01000001">
    <property type="protein sequence ID" value="TDU87393.1"/>
    <property type="molecule type" value="Genomic_DNA"/>
</dbReference>
<keyword evidence="1" id="KW-0472">Membrane</keyword>
<dbReference type="OrthoDB" id="3823945at2"/>
<evidence type="ECO:0000313" key="3">
    <source>
        <dbReference type="Proteomes" id="UP000295151"/>
    </source>
</evidence>
<feature type="transmembrane region" description="Helical" evidence="1">
    <location>
        <begin position="96"/>
        <end position="117"/>
    </location>
</feature>
<keyword evidence="1" id="KW-0812">Transmembrane</keyword>
<feature type="transmembrane region" description="Helical" evidence="1">
    <location>
        <begin position="177"/>
        <end position="194"/>
    </location>
</feature>
<evidence type="ECO:0008006" key="4">
    <source>
        <dbReference type="Google" id="ProtNLM"/>
    </source>
</evidence>
<keyword evidence="1" id="KW-1133">Transmembrane helix</keyword>
<accession>A0A4V3FJR5</accession>
<keyword evidence="3" id="KW-1185">Reference proteome</keyword>
<dbReference type="Proteomes" id="UP000295151">
    <property type="component" value="Unassembled WGS sequence"/>
</dbReference>
<evidence type="ECO:0000256" key="1">
    <source>
        <dbReference type="SAM" id="Phobius"/>
    </source>
</evidence>
<feature type="transmembrane region" description="Helical" evidence="1">
    <location>
        <begin position="62"/>
        <end position="84"/>
    </location>
</feature>
<gene>
    <name evidence="2" type="ORF">EV138_0916</name>
</gene>
<feature type="transmembrane region" description="Helical" evidence="1">
    <location>
        <begin position="148"/>
        <end position="168"/>
    </location>
</feature>
<sequence length="223" mass="23919">MATTTAPTHTRTARTSAAKVAAAAAALFAVAFFWTVASVDVPHRASDAKLLAWWQESDKQLAGIVSQYCAIAAALLFVVIINYFTTLTARSTARQWAMFARSMGLIFSTTLLVSAALRGVIGRMVKVDGEPLPGLEVLRYSTALNYDLIGSVAMTALGLTILAVSVVVMRTHILPKWLAYVGFACSTLILIAGAAMIGQFTIILSLIWSLCLATTLWRHPTTP</sequence>
<name>A0A4V3FJR5_9ACTN</name>
<protein>
    <recommendedName>
        <fullName evidence="4">DUF4386 family protein</fullName>
    </recommendedName>
</protein>
<evidence type="ECO:0000313" key="2">
    <source>
        <dbReference type="EMBL" id="TDU87393.1"/>
    </source>
</evidence>
<comment type="caution">
    <text evidence="2">The sequence shown here is derived from an EMBL/GenBank/DDBJ whole genome shotgun (WGS) entry which is preliminary data.</text>
</comment>
<dbReference type="RefSeq" id="WP_133977174.1">
    <property type="nucleotide sequence ID" value="NZ_SOCE01000001.1"/>
</dbReference>
<organism evidence="2 3">
    <name type="scientific">Kribbella voronezhensis</name>
    <dbReference type="NCBI Taxonomy" id="2512212"/>
    <lineage>
        <taxon>Bacteria</taxon>
        <taxon>Bacillati</taxon>
        <taxon>Actinomycetota</taxon>
        <taxon>Actinomycetes</taxon>
        <taxon>Propionibacteriales</taxon>
        <taxon>Kribbellaceae</taxon>
        <taxon>Kribbella</taxon>
    </lineage>
</organism>
<proteinExistence type="predicted"/>